<feature type="region of interest" description="Disordered" evidence="1">
    <location>
        <begin position="18"/>
        <end position="90"/>
    </location>
</feature>
<keyword evidence="4" id="KW-1185">Reference proteome</keyword>
<proteinExistence type="predicted"/>
<protein>
    <recommendedName>
        <fullName evidence="5">Secreted protein</fullName>
    </recommendedName>
</protein>
<dbReference type="KEGG" id="fil:BN1229_v1_0649"/>
<name>A0A0D6JB02_9HYPH</name>
<dbReference type="AlphaFoldDB" id="A0A0D6JB02"/>
<accession>A0A0D6JB02</accession>
<keyword evidence="2" id="KW-0732">Signal</keyword>
<evidence type="ECO:0000313" key="4">
    <source>
        <dbReference type="Proteomes" id="UP000033187"/>
    </source>
</evidence>
<organism evidence="3 4">
    <name type="scientific">Candidatus Filomicrobium marinum</name>
    <dbReference type="NCBI Taxonomy" id="1608628"/>
    <lineage>
        <taxon>Bacteria</taxon>
        <taxon>Pseudomonadati</taxon>
        <taxon>Pseudomonadota</taxon>
        <taxon>Alphaproteobacteria</taxon>
        <taxon>Hyphomicrobiales</taxon>
        <taxon>Hyphomicrobiaceae</taxon>
        <taxon>Filomicrobium</taxon>
    </lineage>
</organism>
<sequence length="90" mass="9668">MMLRFASTLLAVAVLTSGALAQSSSPKPEEVHPPTGRIGSEVPKMTTEEAETKSKPQNGQRKESVHPPTGRIGTEVPKMTTEEGETKPRN</sequence>
<feature type="compositionally biased region" description="Basic and acidic residues" evidence="1">
    <location>
        <begin position="46"/>
        <end position="65"/>
    </location>
</feature>
<evidence type="ECO:0008006" key="5">
    <source>
        <dbReference type="Google" id="ProtNLM"/>
    </source>
</evidence>
<evidence type="ECO:0000256" key="1">
    <source>
        <dbReference type="SAM" id="MobiDB-lite"/>
    </source>
</evidence>
<evidence type="ECO:0000256" key="2">
    <source>
        <dbReference type="SAM" id="SignalP"/>
    </source>
</evidence>
<gene>
    <name evidence="3" type="ORF">YBN1229_v1_0653</name>
</gene>
<dbReference type="Proteomes" id="UP000033187">
    <property type="component" value="Chromosome 1"/>
</dbReference>
<dbReference type="EMBL" id="LN829119">
    <property type="protein sequence ID" value="CPR16108.1"/>
    <property type="molecule type" value="Genomic_DNA"/>
</dbReference>
<reference evidence="4" key="1">
    <citation type="submission" date="2015-02" db="EMBL/GenBank/DDBJ databases">
        <authorList>
            <person name="Chooi Y.-H."/>
        </authorList>
    </citation>
    <scope>NUCLEOTIDE SEQUENCE [LARGE SCALE GENOMIC DNA]</scope>
    <source>
        <strain evidence="4">strain Y</strain>
    </source>
</reference>
<feature type="signal peptide" evidence="2">
    <location>
        <begin position="1"/>
        <end position="21"/>
    </location>
</feature>
<dbReference type="KEGG" id="fiy:BN1229_v1_0653"/>
<evidence type="ECO:0000313" key="3">
    <source>
        <dbReference type="EMBL" id="CPR16108.1"/>
    </source>
</evidence>
<feature type="compositionally biased region" description="Basic and acidic residues" evidence="1">
    <location>
        <begin position="80"/>
        <end position="90"/>
    </location>
</feature>
<feature type="chain" id="PRO_5002306090" description="Secreted protein" evidence="2">
    <location>
        <begin position="22"/>
        <end position="90"/>
    </location>
</feature>